<dbReference type="GO" id="GO:0055085">
    <property type="term" value="P:transmembrane transport"/>
    <property type="evidence" value="ECO:0007669"/>
    <property type="project" value="InterPro"/>
</dbReference>
<evidence type="ECO:0000256" key="2">
    <source>
        <dbReference type="ARBA" id="ARBA00022448"/>
    </source>
</evidence>
<reference evidence="9 10" key="1">
    <citation type="submission" date="2020-02" db="EMBL/GenBank/DDBJ databases">
        <title>Paenibacillus sp. nov., isolated from rhizosphere soil of tomato.</title>
        <authorList>
            <person name="Weon H.-Y."/>
            <person name="Lee S.A."/>
        </authorList>
    </citation>
    <scope>NUCLEOTIDE SEQUENCE [LARGE SCALE GENOMIC DNA]</scope>
    <source>
        <strain evidence="9 10">14171R-81</strain>
    </source>
</reference>
<organism evidence="9 10">
    <name type="scientific">Paenibacillus rhizovicinus</name>
    <dbReference type="NCBI Taxonomy" id="2704463"/>
    <lineage>
        <taxon>Bacteria</taxon>
        <taxon>Bacillati</taxon>
        <taxon>Bacillota</taxon>
        <taxon>Bacilli</taxon>
        <taxon>Bacillales</taxon>
        <taxon>Paenibacillaceae</taxon>
        <taxon>Paenibacillus</taxon>
    </lineage>
</organism>
<dbReference type="PANTHER" id="PTHR43744">
    <property type="entry name" value="ABC TRANSPORTER PERMEASE PROTEIN MG189-RELATED-RELATED"/>
    <property type="match status" value="1"/>
</dbReference>
<evidence type="ECO:0000256" key="6">
    <source>
        <dbReference type="ARBA" id="ARBA00023136"/>
    </source>
</evidence>
<keyword evidence="2 7" id="KW-0813">Transport</keyword>
<feature type="transmembrane region" description="Helical" evidence="7">
    <location>
        <begin position="185"/>
        <end position="207"/>
    </location>
</feature>
<comment type="similarity">
    <text evidence="7">Belongs to the binding-protein-dependent transport system permease family.</text>
</comment>
<dbReference type="Gene3D" id="1.10.3720.10">
    <property type="entry name" value="MetI-like"/>
    <property type="match status" value="1"/>
</dbReference>
<gene>
    <name evidence="9" type="ORF">GZH47_07950</name>
</gene>
<evidence type="ECO:0000313" key="9">
    <source>
        <dbReference type="EMBL" id="QHW30797.1"/>
    </source>
</evidence>
<protein>
    <submittedName>
        <fullName evidence="9">Carbohydrate ABC transporter permease</fullName>
    </submittedName>
</protein>
<sequence length="295" mass="33417">MVEYNSVSRKLFIFVNYTALAVLALLCLLPIINVLAVSFSDSYYVSANLVKLWPKGFTLKSYHFVAETPEFLRSVWVALERLVLGSVVNMLLTIIVAYPLSKESSQFRFRTGYVWIFVFTILFSGGLVPTYIIVKDMHLLDSIWSLVLPGAVPVFNLILLLNFFRSLPKEMTEAAHIDGATHWQVLWSIVVPLSKPALATIGLFTMVGHWNEWFNGLIYMNRPEHYPLASYLQTVIVQRDIALTTDPIMLQQLAGLNNRSVKAAQIFLGSLPIFLVYPFLQRFFMSGIVLGSVKE</sequence>
<dbReference type="KEGG" id="prz:GZH47_07950"/>
<dbReference type="PANTHER" id="PTHR43744:SF9">
    <property type="entry name" value="POLYGALACTURONAN_RHAMNOGALACTURONAN TRANSPORT SYSTEM PERMEASE PROTEIN YTCP"/>
    <property type="match status" value="1"/>
</dbReference>
<comment type="subcellular location">
    <subcellularLocation>
        <location evidence="1 7">Cell membrane</location>
        <topology evidence="1 7">Multi-pass membrane protein</topology>
    </subcellularLocation>
</comment>
<accession>A0A6C0NX55</accession>
<evidence type="ECO:0000259" key="8">
    <source>
        <dbReference type="PROSITE" id="PS50928"/>
    </source>
</evidence>
<dbReference type="EMBL" id="CP048286">
    <property type="protein sequence ID" value="QHW30797.1"/>
    <property type="molecule type" value="Genomic_DNA"/>
</dbReference>
<dbReference type="CDD" id="cd06261">
    <property type="entry name" value="TM_PBP2"/>
    <property type="match status" value="1"/>
</dbReference>
<proteinExistence type="inferred from homology"/>
<keyword evidence="10" id="KW-1185">Reference proteome</keyword>
<feature type="transmembrane region" description="Helical" evidence="7">
    <location>
        <begin position="112"/>
        <end position="134"/>
    </location>
</feature>
<dbReference type="SUPFAM" id="SSF161098">
    <property type="entry name" value="MetI-like"/>
    <property type="match status" value="1"/>
</dbReference>
<feature type="transmembrane region" description="Helical" evidence="7">
    <location>
        <begin position="146"/>
        <end position="164"/>
    </location>
</feature>
<dbReference type="AlphaFoldDB" id="A0A6C0NX55"/>
<keyword evidence="4 7" id="KW-0812">Transmembrane</keyword>
<feature type="transmembrane region" description="Helical" evidence="7">
    <location>
        <begin position="12"/>
        <end position="36"/>
    </location>
</feature>
<dbReference type="RefSeq" id="WP_162639606.1">
    <property type="nucleotide sequence ID" value="NZ_CP048286.1"/>
</dbReference>
<evidence type="ECO:0000256" key="5">
    <source>
        <dbReference type="ARBA" id="ARBA00022989"/>
    </source>
</evidence>
<evidence type="ECO:0000313" key="10">
    <source>
        <dbReference type="Proteomes" id="UP000479114"/>
    </source>
</evidence>
<dbReference type="GO" id="GO:0005886">
    <property type="term" value="C:plasma membrane"/>
    <property type="evidence" value="ECO:0007669"/>
    <property type="project" value="UniProtKB-SubCell"/>
</dbReference>
<dbReference type="Pfam" id="PF00528">
    <property type="entry name" value="BPD_transp_1"/>
    <property type="match status" value="1"/>
</dbReference>
<evidence type="ECO:0000256" key="3">
    <source>
        <dbReference type="ARBA" id="ARBA00022475"/>
    </source>
</evidence>
<evidence type="ECO:0000256" key="7">
    <source>
        <dbReference type="RuleBase" id="RU363032"/>
    </source>
</evidence>
<dbReference type="InterPro" id="IPR000515">
    <property type="entry name" value="MetI-like"/>
</dbReference>
<keyword evidence="6 7" id="KW-0472">Membrane</keyword>
<dbReference type="Proteomes" id="UP000479114">
    <property type="component" value="Chromosome"/>
</dbReference>
<keyword evidence="5 7" id="KW-1133">Transmembrane helix</keyword>
<dbReference type="PROSITE" id="PS50928">
    <property type="entry name" value="ABC_TM1"/>
    <property type="match status" value="1"/>
</dbReference>
<evidence type="ECO:0000256" key="1">
    <source>
        <dbReference type="ARBA" id="ARBA00004651"/>
    </source>
</evidence>
<evidence type="ECO:0000256" key="4">
    <source>
        <dbReference type="ARBA" id="ARBA00022692"/>
    </source>
</evidence>
<name>A0A6C0NX55_9BACL</name>
<feature type="transmembrane region" description="Helical" evidence="7">
    <location>
        <begin position="263"/>
        <end position="280"/>
    </location>
</feature>
<keyword evidence="3" id="KW-1003">Cell membrane</keyword>
<feature type="transmembrane region" description="Helical" evidence="7">
    <location>
        <begin position="82"/>
        <end position="100"/>
    </location>
</feature>
<dbReference type="InterPro" id="IPR035906">
    <property type="entry name" value="MetI-like_sf"/>
</dbReference>
<feature type="domain" description="ABC transmembrane type-1" evidence="8">
    <location>
        <begin position="71"/>
        <end position="277"/>
    </location>
</feature>